<evidence type="ECO:0000313" key="4">
    <source>
        <dbReference type="Proteomes" id="UP000199658"/>
    </source>
</evidence>
<evidence type="ECO:0000256" key="1">
    <source>
        <dbReference type="ARBA" id="ARBA00008791"/>
    </source>
</evidence>
<proteinExistence type="inferred from homology"/>
<sequence length="143" mass="15163">MTSSVLCAVDISNGQDDLKTIQTAARLAALDGAQLDVVAVVPDYGMSTVGSFFSKDHHDKMVAEAKVHLNQLVSAALDAAQNAKVRHVVATGRAYEEVLKLAKKSKPALIVVGASKSDFADYLLGPNAARIVRHATCSVYVVR</sequence>
<dbReference type="EMBL" id="FOYO01000001">
    <property type="protein sequence ID" value="SFR40347.1"/>
    <property type="molecule type" value="Genomic_DNA"/>
</dbReference>
<dbReference type="InterPro" id="IPR006016">
    <property type="entry name" value="UspA"/>
</dbReference>
<dbReference type="SUPFAM" id="SSF52402">
    <property type="entry name" value="Adenine nucleotide alpha hydrolases-like"/>
    <property type="match status" value="1"/>
</dbReference>
<organism evidence="3 4">
    <name type="scientific">Litoreibacter janthinus</name>
    <dbReference type="NCBI Taxonomy" id="670154"/>
    <lineage>
        <taxon>Bacteria</taxon>
        <taxon>Pseudomonadati</taxon>
        <taxon>Pseudomonadota</taxon>
        <taxon>Alphaproteobacteria</taxon>
        <taxon>Rhodobacterales</taxon>
        <taxon>Roseobacteraceae</taxon>
        <taxon>Litoreibacter</taxon>
    </lineage>
</organism>
<evidence type="ECO:0000313" key="3">
    <source>
        <dbReference type="EMBL" id="SFR40347.1"/>
    </source>
</evidence>
<dbReference type="Proteomes" id="UP000199658">
    <property type="component" value="Unassembled WGS sequence"/>
</dbReference>
<name>A0A1I6GE25_9RHOB</name>
<dbReference type="Gene3D" id="3.40.50.620">
    <property type="entry name" value="HUPs"/>
    <property type="match status" value="1"/>
</dbReference>
<dbReference type="RefSeq" id="WP_090213974.1">
    <property type="nucleotide sequence ID" value="NZ_FOYO01000001.1"/>
</dbReference>
<dbReference type="Pfam" id="PF00582">
    <property type="entry name" value="Usp"/>
    <property type="match status" value="1"/>
</dbReference>
<reference evidence="4" key="1">
    <citation type="submission" date="2016-10" db="EMBL/GenBank/DDBJ databases">
        <authorList>
            <person name="Varghese N."/>
            <person name="Submissions S."/>
        </authorList>
    </citation>
    <scope>NUCLEOTIDE SEQUENCE [LARGE SCALE GENOMIC DNA]</scope>
    <source>
        <strain evidence="4">DSM 26921</strain>
    </source>
</reference>
<dbReference type="OrthoDB" id="9792500at2"/>
<comment type="similarity">
    <text evidence="1">Belongs to the universal stress protein A family.</text>
</comment>
<protein>
    <submittedName>
        <fullName evidence="3">Nucleotide-binding universal stress protein, UspA family</fullName>
    </submittedName>
</protein>
<accession>A0A1I6GE25</accession>
<dbReference type="PANTHER" id="PTHR46268:SF6">
    <property type="entry name" value="UNIVERSAL STRESS PROTEIN UP12"/>
    <property type="match status" value="1"/>
</dbReference>
<dbReference type="STRING" id="670154.SAMN04488002_1301"/>
<evidence type="ECO:0000259" key="2">
    <source>
        <dbReference type="Pfam" id="PF00582"/>
    </source>
</evidence>
<gene>
    <name evidence="3" type="ORF">SAMN04488002_1301</name>
</gene>
<dbReference type="CDD" id="cd00293">
    <property type="entry name" value="USP-like"/>
    <property type="match status" value="1"/>
</dbReference>
<dbReference type="AlphaFoldDB" id="A0A1I6GE25"/>
<dbReference type="InterPro" id="IPR014729">
    <property type="entry name" value="Rossmann-like_a/b/a_fold"/>
</dbReference>
<feature type="domain" description="UspA" evidence="2">
    <location>
        <begin position="1"/>
        <end position="143"/>
    </location>
</feature>
<dbReference type="PANTHER" id="PTHR46268">
    <property type="entry name" value="STRESS RESPONSE PROTEIN NHAX"/>
    <property type="match status" value="1"/>
</dbReference>
<keyword evidence="4" id="KW-1185">Reference proteome</keyword>